<dbReference type="EMBL" id="CAWYQH010000046">
    <property type="protein sequence ID" value="CAK8677620.1"/>
    <property type="molecule type" value="Genomic_DNA"/>
</dbReference>
<accession>A0ABP0FD40</accession>
<evidence type="ECO:0000313" key="2">
    <source>
        <dbReference type="Proteomes" id="UP001642483"/>
    </source>
</evidence>
<reference evidence="1 2" key="1">
    <citation type="submission" date="2024-02" db="EMBL/GenBank/DDBJ databases">
        <authorList>
            <person name="Daric V."/>
            <person name="Darras S."/>
        </authorList>
    </citation>
    <scope>NUCLEOTIDE SEQUENCE [LARGE SCALE GENOMIC DNA]</scope>
</reference>
<evidence type="ECO:0000313" key="1">
    <source>
        <dbReference type="EMBL" id="CAK8677620.1"/>
    </source>
</evidence>
<comment type="caution">
    <text evidence="1">The sequence shown here is derived from an EMBL/GenBank/DDBJ whole genome shotgun (WGS) entry which is preliminary data.</text>
</comment>
<dbReference type="Proteomes" id="UP001642483">
    <property type="component" value="Unassembled WGS sequence"/>
</dbReference>
<gene>
    <name evidence="1" type="ORF">CVLEPA_LOCUS6980</name>
</gene>
<organism evidence="1 2">
    <name type="scientific">Clavelina lepadiformis</name>
    <name type="common">Light-bulb sea squirt</name>
    <name type="synonym">Ascidia lepadiformis</name>
    <dbReference type="NCBI Taxonomy" id="159417"/>
    <lineage>
        <taxon>Eukaryota</taxon>
        <taxon>Metazoa</taxon>
        <taxon>Chordata</taxon>
        <taxon>Tunicata</taxon>
        <taxon>Ascidiacea</taxon>
        <taxon>Aplousobranchia</taxon>
        <taxon>Clavelinidae</taxon>
        <taxon>Clavelina</taxon>
    </lineage>
</organism>
<protein>
    <submittedName>
        <fullName evidence="1">Uncharacterized protein</fullName>
    </submittedName>
</protein>
<name>A0ABP0FD40_CLALP</name>
<sequence>MDQAQLLLRMETLKREVTECRRTRDDLLRLLVSSGKVSAAHQPPSYQTKIEELREKQIRTWKEIERKERLYRIQARGLEAKVKVLDEQLYWLQTH</sequence>
<keyword evidence="2" id="KW-1185">Reference proteome</keyword>
<proteinExistence type="predicted"/>